<dbReference type="HOGENOM" id="CLU_3091227_0_0_1"/>
<protein>
    <submittedName>
        <fullName evidence="1">Uncharacterized protein</fullName>
    </submittedName>
</protein>
<organism evidence="1 2">
    <name type="scientific">Vitis vinifera</name>
    <name type="common">Grape</name>
    <dbReference type="NCBI Taxonomy" id="29760"/>
    <lineage>
        <taxon>Eukaryota</taxon>
        <taxon>Viridiplantae</taxon>
        <taxon>Streptophyta</taxon>
        <taxon>Embryophyta</taxon>
        <taxon>Tracheophyta</taxon>
        <taxon>Spermatophyta</taxon>
        <taxon>Magnoliopsida</taxon>
        <taxon>eudicotyledons</taxon>
        <taxon>Gunneridae</taxon>
        <taxon>Pentapetalae</taxon>
        <taxon>rosids</taxon>
        <taxon>Vitales</taxon>
        <taxon>Vitaceae</taxon>
        <taxon>Viteae</taxon>
        <taxon>Vitis</taxon>
    </lineage>
</organism>
<keyword evidence="2" id="KW-1185">Reference proteome</keyword>
<evidence type="ECO:0000313" key="1">
    <source>
        <dbReference type="EMBL" id="CCB48523.1"/>
    </source>
</evidence>
<dbReference type="InParanoid" id="F6H8I0"/>
<reference evidence="2" key="1">
    <citation type="journal article" date="2007" name="Nature">
        <title>The grapevine genome sequence suggests ancestral hexaploidization in major angiosperm phyla.</title>
        <authorList>
            <consortium name="The French-Italian Public Consortium for Grapevine Genome Characterization."/>
            <person name="Jaillon O."/>
            <person name="Aury J.-M."/>
            <person name="Noel B."/>
            <person name="Policriti A."/>
            <person name="Clepet C."/>
            <person name="Casagrande A."/>
            <person name="Choisne N."/>
            <person name="Aubourg S."/>
            <person name="Vitulo N."/>
            <person name="Jubin C."/>
            <person name="Vezzi A."/>
            <person name="Legeai F."/>
            <person name="Hugueney P."/>
            <person name="Dasilva C."/>
            <person name="Horner D."/>
            <person name="Mica E."/>
            <person name="Jublot D."/>
            <person name="Poulain J."/>
            <person name="Bruyere C."/>
            <person name="Billault A."/>
            <person name="Segurens B."/>
            <person name="Gouyvenoux M."/>
            <person name="Ugarte E."/>
            <person name="Cattonaro F."/>
            <person name="Anthouard V."/>
            <person name="Vico V."/>
            <person name="Del Fabbro C."/>
            <person name="Alaux M."/>
            <person name="Di Gaspero G."/>
            <person name="Dumas V."/>
            <person name="Felice N."/>
            <person name="Paillard S."/>
            <person name="Juman I."/>
            <person name="Moroldo M."/>
            <person name="Scalabrin S."/>
            <person name="Canaguier A."/>
            <person name="Le Clainche I."/>
            <person name="Malacrida G."/>
            <person name="Durand E."/>
            <person name="Pesole G."/>
            <person name="Laucou V."/>
            <person name="Chatelet P."/>
            <person name="Merdinoglu D."/>
            <person name="Delledonne M."/>
            <person name="Pezzotti M."/>
            <person name="Lecharny A."/>
            <person name="Scarpelli C."/>
            <person name="Artiguenave F."/>
            <person name="Pe M.E."/>
            <person name="Valle G."/>
            <person name="Morgante M."/>
            <person name="Caboche M."/>
            <person name="Adam-Blondon A.-F."/>
            <person name="Weissenbach J."/>
            <person name="Quetier F."/>
            <person name="Wincker P."/>
        </authorList>
    </citation>
    <scope>NUCLEOTIDE SEQUENCE [LARGE SCALE GENOMIC DNA]</scope>
    <source>
        <strain evidence="2">cv. Pinot noir / PN40024</strain>
    </source>
</reference>
<dbReference type="EMBL" id="FN595496">
    <property type="protein sequence ID" value="CCB48523.1"/>
    <property type="molecule type" value="Genomic_DNA"/>
</dbReference>
<dbReference type="PaxDb" id="29760-VIT_05s0049g00170.t01"/>
<proteinExistence type="predicted"/>
<sequence>MLHGSSLVAHYYSWKVWKVCTVTWRLIFGRWDFLGCMVIGDGMDTILRLKGR</sequence>
<dbReference type="AlphaFoldDB" id="F6H8I0"/>
<evidence type="ECO:0000313" key="2">
    <source>
        <dbReference type="Proteomes" id="UP000009183"/>
    </source>
</evidence>
<dbReference type="Proteomes" id="UP000009183">
    <property type="component" value="Chromosome 5"/>
</dbReference>
<accession>F6H8I0</accession>
<name>F6H8I0_VITVI</name>
<gene>
    <name evidence="1" type="ordered locus">VIT_05s0049g00170</name>
</gene>